<dbReference type="InterPro" id="IPR006597">
    <property type="entry name" value="Sel1-like"/>
</dbReference>
<dbReference type="PANTHER" id="PTHR11102">
    <property type="entry name" value="SEL-1-LIKE PROTEIN"/>
    <property type="match status" value="1"/>
</dbReference>
<organism evidence="1 2">
    <name type="scientific">Pseudomonas emilianonis</name>
    <dbReference type="NCBI Taxonomy" id="2915812"/>
    <lineage>
        <taxon>Bacteria</taxon>
        <taxon>Pseudomonadati</taxon>
        <taxon>Pseudomonadota</taxon>
        <taxon>Gammaproteobacteria</taxon>
        <taxon>Pseudomonadales</taxon>
        <taxon>Pseudomonadaceae</taxon>
        <taxon>Pseudomonas</taxon>
    </lineage>
</organism>
<dbReference type="EMBL" id="JAKNRV010000090">
    <property type="protein sequence ID" value="MCK1785048.1"/>
    <property type="molecule type" value="Genomic_DNA"/>
</dbReference>
<gene>
    <name evidence="1" type="ORF">L9Z73_12020</name>
</gene>
<dbReference type="RefSeq" id="WP_247400623.1">
    <property type="nucleotide sequence ID" value="NZ_JAKNRV010000090.1"/>
</dbReference>
<evidence type="ECO:0000313" key="2">
    <source>
        <dbReference type="Proteomes" id="UP001317085"/>
    </source>
</evidence>
<dbReference type="SMART" id="SM00671">
    <property type="entry name" value="SEL1"/>
    <property type="match status" value="4"/>
</dbReference>
<dbReference type="Proteomes" id="UP001317085">
    <property type="component" value="Unassembled WGS sequence"/>
</dbReference>
<dbReference type="SUPFAM" id="SSF81901">
    <property type="entry name" value="HCP-like"/>
    <property type="match status" value="2"/>
</dbReference>
<dbReference type="Gene3D" id="1.25.40.10">
    <property type="entry name" value="Tetratricopeptide repeat domain"/>
    <property type="match status" value="2"/>
</dbReference>
<keyword evidence="2" id="KW-1185">Reference proteome</keyword>
<protein>
    <submittedName>
        <fullName evidence="1">Sel1 repeat family protein</fullName>
    </submittedName>
</protein>
<accession>A0ABT0EH45</accession>
<dbReference type="PANTHER" id="PTHR11102:SF160">
    <property type="entry name" value="ERAD-ASSOCIATED E3 UBIQUITIN-PROTEIN LIGASE COMPONENT HRD3"/>
    <property type="match status" value="1"/>
</dbReference>
<dbReference type="InterPro" id="IPR011990">
    <property type="entry name" value="TPR-like_helical_dom_sf"/>
</dbReference>
<comment type="caution">
    <text evidence="1">The sequence shown here is derived from an EMBL/GenBank/DDBJ whole genome shotgun (WGS) entry which is preliminary data.</text>
</comment>
<reference evidence="1 2" key="1">
    <citation type="submission" date="2022-02" db="EMBL/GenBank/DDBJ databases">
        <title>Comparative genomics of the first Antarctic Pseudomonas spp. capable of biotransforming 2,4,6-Trinitrotoluene.</title>
        <authorList>
            <person name="Cabrera M.A."/>
            <person name="Marquez S.L."/>
            <person name="Perez-Donoso J.M."/>
        </authorList>
    </citation>
    <scope>NUCLEOTIDE SEQUENCE [LARGE SCALE GENOMIC DNA]</scope>
    <source>
        <strain evidence="1 2">TNT11</strain>
    </source>
</reference>
<dbReference type="Pfam" id="PF08238">
    <property type="entry name" value="Sel1"/>
    <property type="match status" value="4"/>
</dbReference>
<evidence type="ECO:0000313" key="1">
    <source>
        <dbReference type="EMBL" id="MCK1785048.1"/>
    </source>
</evidence>
<dbReference type="InterPro" id="IPR050767">
    <property type="entry name" value="Sel1_AlgK"/>
</dbReference>
<name>A0ABT0EH45_9PSED</name>
<sequence>MATPQPANVVNILEAFLPEPEVLEFRESSAHDGLGAGLGMPTLRIVEMYERHGAVSYAEAKAMNPLNAPLARESFLLLYAQLRRAALEHDAEALNDLGWLWLDGRTLIEDPAMALHLFRLAAADELSEAFFNLGQLYTYGIGVAVDEQMAQRWLKKAFKGGIREAALEVAWLYDARNREGSCEDSQVEADNRKAFRWYRKAARAGDTAAFARLGKSYLEGNGVSRHVSKGLFWLQRAALSGDAAAADALEYFYEDGLYMPDPQGRMRLFWASYAEGLRDVLECR</sequence>
<proteinExistence type="predicted"/>